<evidence type="ECO:0000313" key="2">
    <source>
        <dbReference type="Proteomes" id="UP000541352"/>
    </source>
</evidence>
<accession>A0A7W6ERV4</accession>
<evidence type="ECO:0008006" key="3">
    <source>
        <dbReference type="Google" id="ProtNLM"/>
    </source>
</evidence>
<proteinExistence type="predicted"/>
<dbReference type="AlphaFoldDB" id="A0A7W6ERV4"/>
<name>A0A7W6ERV4_9BACT</name>
<evidence type="ECO:0000313" key="1">
    <source>
        <dbReference type="EMBL" id="MBB3839791.1"/>
    </source>
</evidence>
<dbReference type="Proteomes" id="UP000541352">
    <property type="component" value="Unassembled WGS sequence"/>
</dbReference>
<reference evidence="1 2" key="1">
    <citation type="submission" date="2020-08" db="EMBL/GenBank/DDBJ databases">
        <title>Genomic Encyclopedia of Type Strains, Phase IV (KMG-IV): sequencing the most valuable type-strain genomes for metagenomic binning, comparative biology and taxonomic classification.</title>
        <authorList>
            <person name="Goeker M."/>
        </authorList>
    </citation>
    <scope>NUCLEOTIDE SEQUENCE [LARGE SCALE GENOMIC DNA]</scope>
    <source>
        <strain evidence="1 2">DSM 17976</strain>
    </source>
</reference>
<protein>
    <recommendedName>
        <fullName evidence="3">DUF3575 domain-containing protein</fullName>
    </recommendedName>
</protein>
<dbReference type="EMBL" id="JACIBY010000008">
    <property type="protein sequence ID" value="MBB3839791.1"/>
    <property type="molecule type" value="Genomic_DNA"/>
</dbReference>
<sequence>MKGLWIVLVVGPLLVMGQTSSRAYDKVTFKFTPSTLMSLTSPAWQAGFEYRPKRNFGINTEFGSNLSGLGYGVDCFSCSGQQYYHANFKMKEEFRWYMTPGPNPEWYFAQEVFVMRDNYKLRNGYSNQDSLYYTFGRAEYDRLVFGTASKIGVLYNLNKYWRLEMFIGLGVRVHRSNFELWGEKRMEGKPSSDSPFNRARPVNVEMLPHPSIGFKLGYVLWKGTE</sequence>
<gene>
    <name evidence="1" type="ORF">FHS57_003802</name>
</gene>
<keyword evidence="2" id="KW-1185">Reference proteome</keyword>
<comment type="caution">
    <text evidence="1">The sequence shown here is derived from an EMBL/GenBank/DDBJ whole genome shotgun (WGS) entry which is preliminary data.</text>
</comment>
<dbReference type="RefSeq" id="WP_183976344.1">
    <property type="nucleotide sequence ID" value="NZ_JACIBY010000008.1"/>
</dbReference>
<organism evidence="1 2">
    <name type="scientific">Runella defluvii</name>
    <dbReference type="NCBI Taxonomy" id="370973"/>
    <lineage>
        <taxon>Bacteria</taxon>
        <taxon>Pseudomonadati</taxon>
        <taxon>Bacteroidota</taxon>
        <taxon>Cytophagia</taxon>
        <taxon>Cytophagales</taxon>
        <taxon>Spirosomataceae</taxon>
        <taxon>Runella</taxon>
    </lineage>
</organism>